<name>A0A9W8JCH1_9AGAR</name>
<sequence>MFISTKIVLAVSFLASSFAEPLAKRAYIPELKSSLARIDESWKKIESQIDALPKDATENDFRAAKAAMDSLTSYMAREYETVIRQNGPFTNSKWSDEFITDMKPYQANGANAMRTLKSFVPQINATGGVPLLKEFYSSTGSLSGAFGEMESFLGRHILQFVGGAPLLSPIREYRMVAEIRNTADLFYYTYCAIEWGHPCS</sequence>
<comment type="caution">
    <text evidence="2">The sequence shown here is derived from an EMBL/GenBank/DDBJ whole genome shotgun (WGS) entry which is preliminary data.</text>
</comment>
<organism evidence="2 3">
    <name type="scientific">Candolleomyces eurysporus</name>
    <dbReference type="NCBI Taxonomy" id="2828524"/>
    <lineage>
        <taxon>Eukaryota</taxon>
        <taxon>Fungi</taxon>
        <taxon>Dikarya</taxon>
        <taxon>Basidiomycota</taxon>
        <taxon>Agaricomycotina</taxon>
        <taxon>Agaricomycetes</taxon>
        <taxon>Agaricomycetidae</taxon>
        <taxon>Agaricales</taxon>
        <taxon>Agaricineae</taxon>
        <taxon>Psathyrellaceae</taxon>
        <taxon>Candolleomyces</taxon>
    </lineage>
</organism>
<dbReference type="Proteomes" id="UP001140091">
    <property type="component" value="Unassembled WGS sequence"/>
</dbReference>
<dbReference type="EMBL" id="JANBPK010000930">
    <property type="protein sequence ID" value="KAJ2928345.1"/>
    <property type="molecule type" value="Genomic_DNA"/>
</dbReference>
<evidence type="ECO:0000313" key="3">
    <source>
        <dbReference type="Proteomes" id="UP001140091"/>
    </source>
</evidence>
<feature type="chain" id="PRO_5040916722" evidence="1">
    <location>
        <begin position="20"/>
        <end position="200"/>
    </location>
</feature>
<dbReference type="OrthoDB" id="2847416at2759"/>
<protein>
    <submittedName>
        <fullName evidence="2">Uncharacterized protein</fullName>
    </submittedName>
</protein>
<gene>
    <name evidence="2" type="ORF">H1R20_g8757</name>
</gene>
<reference evidence="2" key="1">
    <citation type="submission" date="2022-06" db="EMBL/GenBank/DDBJ databases">
        <title>Genome Sequence of Candolleomyces eurysporus.</title>
        <authorList>
            <person name="Buettner E."/>
        </authorList>
    </citation>
    <scope>NUCLEOTIDE SEQUENCE</scope>
    <source>
        <strain evidence="2">VTCC 930004</strain>
    </source>
</reference>
<accession>A0A9W8JCH1</accession>
<dbReference type="AlphaFoldDB" id="A0A9W8JCH1"/>
<feature type="signal peptide" evidence="1">
    <location>
        <begin position="1"/>
        <end position="19"/>
    </location>
</feature>
<proteinExistence type="predicted"/>
<evidence type="ECO:0000256" key="1">
    <source>
        <dbReference type="SAM" id="SignalP"/>
    </source>
</evidence>
<keyword evidence="3" id="KW-1185">Reference proteome</keyword>
<feature type="non-terminal residue" evidence="2">
    <location>
        <position position="200"/>
    </location>
</feature>
<evidence type="ECO:0000313" key="2">
    <source>
        <dbReference type="EMBL" id="KAJ2928345.1"/>
    </source>
</evidence>
<keyword evidence="1" id="KW-0732">Signal</keyword>